<evidence type="ECO:0000256" key="2">
    <source>
        <dbReference type="ARBA" id="ARBA00022630"/>
    </source>
</evidence>
<protein>
    <submittedName>
        <fullName evidence="7">N-methyl-L-tryptophan oxidase</fullName>
    </submittedName>
</protein>
<dbReference type="Pfam" id="PF01266">
    <property type="entry name" value="DAO"/>
    <property type="match status" value="1"/>
</dbReference>
<evidence type="ECO:0000256" key="1">
    <source>
        <dbReference type="ARBA" id="ARBA00001974"/>
    </source>
</evidence>
<dbReference type="InterPro" id="IPR036188">
    <property type="entry name" value="FAD/NAD-bd_sf"/>
</dbReference>
<organism evidence="7 8">
    <name type="scientific">Planifilum fimeticola</name>
    <dbReference type="NCBI Taxonomy" id="201975"/>
    <lineage>
        <taxon>Bacteria</taxon>
        <taxon>Bacillati</taxon>
        <taxon>Bacillota</taxon>
        <taxon>Bacilli</taxon>
        <taxon>Bacillales</taxon>
        <taxon>Thermoactinomycetaceae</taxon>
        <taxon>Planifilum</taxon>
    </lineage>
</organism>
<evidence type="ECO:0000256" key="4">
    <source>
        <dbReference type="ARBA" id="ARBA00023002"/>
    </source>
</evidence>
<evidence type="ECO:0000256" key="5">
    <source>
        <dbReference type="SAM" id="Phobius"/>
    </source>
</evidence>
<dbReference type="GO" id="GO:0008115">
    <property type="term" value="F:sarcosine oxidase activity"/>
    <property type="evidence" value="ECO:0007669"/>
    <property type="project" value="TreeGrafter"/>
</dbReference>
<dbReference type="GO" id="GO:0005829">
    <property type="term" value="C:cytosol"/>
    <property type="evidence" value="ECO:0007669"/>
    <property type="project" value="TreeGrafter"/>
</dbReference>
<evidence type="ECO:0000313" key="8">
    <source>
        <dbReference type="Proteomes" id="UP000237797"/>
    </source>
</evidence>
<dbReference type="InterPro" id="IPR006076">
    <property type="entry name" value="FAD-dep_OxRdtase"/>
</dbReference>
<proteinExistence type="predicted"/>
<dbReference type="PANTHER" id="PTHR10961:SF7">
    <property type="entry name" value="FAD DEPENDENT OXIDOREDUCTASE DOMAIN-CONTAINING PROTEIN"/>
    <property type="match status" value="1"/>
</dbReference>
<evidence type="ECO:0000313" key="7">
    <source>
        <dbReference type="EMBL" id="PRX41581.1"/>
    </source>
</evidence>
<sequence length="385" mass="42010">MGNRFDVVVIGAGSVGMAAGYFLAKKGVRVLMIDAHDPPHTDGSHHGDTRIIRHAYGEGREYIPLALRAQQLWYELEEEAGEKLFAKTGVLGVGFPDSPFIQEVIAGAEAHSLPLERLSSAEIMRRWPGISIPESFIGCLEPDAGVLFSETCLRAFRRRALDLGAVLVTNTPVLTIEGDAGGITVRTPEGAFHGEQVIVSAGAWAGKLLSDLSLPLTPVRKTVGWFRCDEGLYDARRFPAFFFDFPDEQYYGFPSIAGSGVKVGRHDGGPPIDPDRFDRTFGGAPEDEGDLRRFLERTMPQAAGERLRGSVCIYTRTPDEHFIIDRHPEDERILIAAGLTGHGFKFSSSLGEALCQWVAAGKPGLDLSLFSLDRPALRTEGETNT</sequence>
<dbReference type="EMBL" id="PVNE01000005">
    <property type="protein sequence ID" value="PRX41581.1"/>
    <property type="molecule type" value="Genomic_DNA"/>
</dbReference>
<keyword evidence="3" id="KW-0274">FAD</keyword>
<dbReference type="PANTHER" id="PTHR10961">
    <property type="entry name" value="PEROXISOMAL SARCOSINE OXIDASE"/>
    <property type="match status" value="1"/>
</dbReference>
<dbReference type="Gene3D" id="3.30.9.10">
    <property type="entry name" value="D-Amino Acid Oxidase, subunit A, domain 2"/>
    <property type="match status" value="1"/>
</dbReference>
<keyword evidence="5" id="KW-0472">Membrane</keyword>
<dbReference type="SUPFAM" id="SSF51905">
    <property type="entry name" value="FAD/NAD(P)-binding domain"/>
    <property type="match status" value="1"/>
</dbReference>
<keyword evidence="5" id="KW-0812">Transmembrane</keyword>
<name>A0A2T0LGW4_9BACL</name>
<keyword evidence="5" id="KW-1133">Transmembrane helix</keyword>
<reference evidence="7 8" key="1">
    <citation type="submission" date="2018-03" db="EMBL/GenBank/DDBJ databases">
        <title>Genomic Encyclopedia of Archaeal and Bacterial Type Strains, Phase II (KMG-II): from individual species to whole genera.</title>
        <authorList>
            <person name="Goeker M."/>
        </authorList>
    </citation>
    <scope>NUCLEOTIDE SEQUENCE [LARGE SCALE GENOMIC DNA]</scope>
    <source>
        <strain evidence="7 8">DSM 44946</strain>
    </source>
</reference>
<dbReference type="SUPFAM" id="SSF54373">
    <property type="entry name" value="FAD-linked reductases, C-terminal domain"/>
    <property type="match status" value="1"/>
</dbReference>
<feature type="transmembrane region" description="Helical" evidence="5">
    <location>
        <begin position="6"/>
        <end position="24"/>
    </location>
</feature>
<dbReference type="Gene3D" id="3.50.50.60">
    <property type="entry name" value="FAD/NAD(P)-binding domain"/>
    <property type="match status" value="1"/>
</dbReference>
<gene>
    <name evidence="7" type="ORF">CLV97_1056</name>
</gene>
<dbReference type="InterPro" id="IPR045170">
    <property type="entry name" value="MTOX"/>
</dbReference>
<keyword evidence="4" id="KW-0560">Oxidoreductase</keyword>
<comment type="caution">
    <text evidence="7">The sequence shown here is derived from an EMBL/GenBank/DDBJ whole genome shotgun (WGS) entry which is preliminary data.</text>
</comment>
<keyword evidence="2" id="KW-0285">Flavoprotein</keyword>
<accession>A0A2T0LGW4</accession>
<feature type="domain" description="FAD dependent oxidoreductase" evidence="6">
    <location>
        <begin position="6"/>
        <end position="357"/>
    </location>
</feature>
<evidence type="ECO:0000256" key="3">
    <source>
        <dbReference type="ARBA" id="ARBA00022827"/>
    </source>
</evidence>
<keyword evidence="8" id="KW-1185">Reference proteome</keyword>
<dbReference type="OrthoDB" id="9794226at2"/>
<dbReference type="NCBIfam" id="NF008425">
    <property type="entry name" value="PRK11259.1"/>
    <property type="match status" value="1"/>
</dbReference>
<dbReference type="GO" id="GO:0050660">
    <property type="term" value="F:flavin adenine dinucleotide binding"/>
    <property type="evidence" value="ECO:0007669"/>
    <property type="project" value="InterPro"/>
</dbReference>
<evidence type="ECO:0000259" key="6">
    <source>
        <dbReference type="Pfam" id="PF01266"/>
    </source>
</evidence>
<comment type="cofactor">
    <cofactor evidence="1">
        <name>FAD</name>
        <dbReference type="ChEBI" id="CHEBI:57692"/>
    </cofactor>
</comment>
<dbReference type="Proteomes" id="UP000237797">
    <property type="component" value="Unassembled WGS sequence"/>
</dbReference>
<dbReference type="RefSeq" id="WP_106344321.1">
    <property type="nucleotide sequence ID" value="NZ_PVNE01000005.1"/>
</dbReference>
<dbReference type="AlphaFoldDB" id="A0A2T0LGW4"/>